<dbReference type="GO" id="GO:0005504">
    <property type="term" value="F:fatty acid binding"/>
    <property type="evidence" value="ECO:0007669"/>
    <property type="project" value="UniProtKB-ARBA"/>
</dbReference>
<feature type="domain" description="Lipocalin/cytosolic fatty-acid binding" evidence="6">
    <location>
        <begin position="4"/>
        <end position="108"/>
    </location>
</feature>
<evidence type="ECO:0000256" key="2">
    <source>
        <dbReference type="ARBA" id="ARBA00023121"/>
    </source>
</evidence>
<dbReference type="AlphaFoldDB" id="A0A226EG00"/>
<dbReference type="OMA" id="ECDMKGV"/>
<comment type="similarity">
    <text evidence="1">Belongs to the calycin superfamily. Fatty-acid binding protein (FABP) family.</text>
</comment>
<dbReference type="Proteomes" id="UP000198287">
    <property type="component" value="Unassembled WGS sequence"/>
</dbReference>
<organism evidence="7 8">
    <name type="scientific">Folsomia candida</name>
    <name type="common">Springtail</name>
    <dbReference type="NCBI Taxonomy" id="158441"/>
    <lineage>
        <taxon>Eukaryota</taxon>
        <taxon>Metazoa</taxon>
        <taxon>Ecdysozoa</taxon>
        <taxon>Arthropoda</taxon>
        <taxon>Hexapoda</taxon>
        <taxon>Collembola</taxon>
        <taxon>Entomobryomorpha</taxon>
        <taxon>Isotomoidea</taxon>
        <taxon>Isotomidae</taxon>
        <taxon>Proisotominae</taxon>
        <taxon>Folsomia</taxon>
    </lineage>
</organism>
<keyword evidence="2" id="KW-0446">Lipid-binding</keyword>
<dbReference type="SUPFAM" id="SSF50814">
    <property type="entry name" value="Lipocalins"/>
    <property type="match status" value="1"/>
</dbReference>
<evidence type="ECO:0000259" key="6">
    <source>
        <dbReference type="Pfam" id="PF00061"/>
    </source>
</evidence>
<evidence type="ECO:0000313" key="8">
    <source>
        <dbReference type="Proteomes" id="UP000198287"/>
    </source>
</evidence>
<protein>
    <recommendedName>
        <fullName evidence="4">Fatty acid-binding protein, muscle</fullName>
    </recommendedName>
    <alternativeName>
        <fullName evidence="5">M-FABP</fullName>
    </alternativeName>
</protein>
<comment type="function">
    <text evidence="3">Binds fatty acids in a 1:1 molar ratio.</text>
</comment>
<keyword evidence="8" id="KW-1185">Reference proteome</keyword>
<evidence type="ECO:0000256" key="1">
    <source>
        <dbReference type="ARBA" id="ARBA00008390"/>
    </source>
</evidence>
<evidence type="ECO:0000256" key="4">
    <source>
        <dbReference type="ARBA" id="ARBA00072951"/>
    </source>
</evidence>
<reference evidence="7 8" key="1">
    <citation type="submission" date="2015-12" db="EMBL/GenBank/DDBJ databases">
        <title>The genome of Folsomia candida.</title>
        <authorList>
            <person name="Faddeeva A."/>
            <person name="Derks M.F."/>
            <person name="Anvar Y."/>
            <person name="Smit S."/>
            <person name="Van Straalen N."/>
            <person name="Roelofs D."/>
        </authorList>
    </citation>
    <scope>NUCLEOTIDE SEQUENCE [LARGE SCALE GENOMIC DNA]</scope>
    <source>
        <strain evidence="7 8">VU population</strain>
        <tissue evidence="7">Whole body</tissue>
    </source>
</reference>
<gene>
    <name evidence="7" type="ORF">Fcan01_08623</name>
</gene>
<dbReference type="Pfam" id="PF00061">
    <property type="entry name" value="Lipocalin"/>
    <property type="match status" value="1"/>
</dbReference>
<dbReference type="InterPro" id="IPR012674">
    <property type="entry name" value="Calycin"/>
</dbReference>
<dbReference type="OrthoDB" id="354351at2759"/>
<dbReference type="PRINTS" id="PR00178">
    <property type="entry name" value="FATTYACIDBP"/>
</dbReference>
<evidence type="ECO:0000313" key="7">
    <source>
        <dbReference type="EMBL" id="OXA56329.1"/>
    </source>
</evidence>
<proteinExistence type="inferred from homology"/>
<accession>A0A226EG00</accession>
<comment type="caution">
    <text evidence="7">The sequence shown here is derived from an EMBL/GenBank/DDBJ whole genome shotgun (WGS) entry which is preliminary data.</text>
</comment>
<dbReference type="PANTHER" id="PTHR11955">
    <property type="entry name" value="FATTY ACID BINDING PROTEIN"/>
    <property type="match status" value="1"/>
</dbReference>
<dbReference type="InterPro" id="IPR031259">
    <property type="entry name" value="ILBP"/>
</dbReference>
<dbReference type="Gene3D" id="2.40.128.20">
    <property type="match status" value="1"/>
</dbReference>
<dbReference type="CDD" id="cd00742">
    <property type="entry name" value="FABP"/>
    <property type="match status" value="1"/>
</dbReference>
<evidence type="ECO:0000256" key="3">
    <source>
        <dbReference type="ARBA" id="ARBA00057009"/>
    </source>
</evidence>
<dbReference type="EMBL" id="LNIX01000004">
    <property type="protein sequence ID" value="OXA56329.1"/>
    <property type="molecule type" value="Genomic_DNA"/>
</dbReference>
<evidence type="ECO:0000256" key="5">
    <source>
        <dbReference type="ARBA" id="ARBA00081149"/>
    </source>
</evidence>
<sequence>MSIVGKYEMISSDNFGEYLKAVGVGMIQRNLAEKAKPTVEISESGGKYTLKTLTALKNTEIVFTLGQEFDEETADGRKSKSTMTKEGDKLVHVQKIGDEAATTTREFFPTEMKAVFSAKGVVATRVYKRL</sequence>
<dbReference type="InterPro" id="IPR000566">
    <property type="entry name" value="Lipocln_cytosolic_FA-bd_dom"/>
</dbReference>
<dbReference type="FunFam" id="2.40.128.20:FF:000001">
    <property type="entry name" value="Fatty acid-binding protein, adipocyte"/>
    <property type="match status" value="1"/>
</dbReference>
<dbReference type="InterPro" id="IPR000463">
    <property type="entry name" value="Fatty_acid-bd"/>
</dbReference>
<name>A0A226EG00_FOLCA</name>